<dbReference type="GO" id="GO:0004497">
    <property type="term" value="F:monooxygenase activity"/>
    <property type="evidence" value="ECO:0007669"/>
    <property type="project" value="UniProtKB-KW"/>
</dbReference>
<dbReference type="InterPro" id="IPR011251">
    <property type="entry name" value="Luciferase-like_dom"/>
</dbReference>
<reference evidence="6" key="1">
    <citation type="submission" date="2016-10" db="EMBL/GenBank/DDBJ databases">
        <authorList>
            <person name="de Groot N.N."/>
        </authorList>
    </citation>
    <scope>NUCLEOTIDE SEQUENCE</scope>
</reference>
<sequence length="286" mass="32461">MPIEAFSKDIPTMDKQVELAIRAEELGFKGLWFRDIPLRDPNFGDVGQIFDPFVYMAYIASKTSTITLATGSVVLPLHHPIDIAKAAASVDVLSKGRVVLGTAAGDRPLEFPAYGIDYDSRESRYRETIEYMKSLFSNYFPLIRSNLGEMINSDMLPKPYESNIAMMTTAYALQSQEWIAKNSDGWINFPQPIERLEKTLKQWRVLTKPYGFKPYTLGLMLDLLEDDEAGPYAIHLGFSSGKKYLISYLTKIRELGVNHIIFYLKLSKRPANEVIEELGKDILPFI</sequence>
<evidence type="ECO:0000313" key="6">
    <source>
        <dbReference type="EMBL" id="SFV69028.1"/>
    </source>
</evidence>
<keyword evidence="2" id="KW-0288">FMN</keyword>
<protein>
    <recommendedName>
        <fullName evidence="5">Luciferase-like domain-containing protein</fullName>
    </recommendedName>
</protein>
<evidence type="ECO:0000256" key="1">
    <source>
        <dbReference type="ARBA" id="ARBA00022630"/>
    </source>
</evidence>
<dbReference type="InterPro" id="IPR036661">
    <property type="entry name" value="Luciferase-like_sf"/>
</dbReference>
<evidence type="ECO:0000259" key="5">
    <source>
        <dbReference type="Pfam" id="PF00296"/>
    </source>
</evidence>
<feature type="domain" description="Luciferase-like" evidence="5">
    <location>
        <begin position="12"/>
        <end position="205"/>
    </location>
</feature>
<keyword evidence="3" id="KW-0560">Oxidoreductase</keyword>
<evidence type="ECO:0000256" key="3">
    <source>
        <dbReference type="ARBA" id="ARBA00023002"/>
    </source>
</evidence>
<dbReference type="AlphaFoldDB" id="A0A1W1CT28"/>
<dbReference type="SUPFAM" id="SSF51679">
    <property type="entry name" value="Bacterial luciferase-like"/>
    <property type="match status" value="1"/>
</dbReference>
<dbReference type="GO" id="GO:0016705">
    <property type="term" value="F:oxidoreductase activity, acting on paired donors, with incorporation or reduction of molecular oxygen"/>
    <property type="evidence" value="ECO:0007669"/>
    <property type="project" value="InterPro"/>
</dbReference>
<keyword evidence="4" id="KW-0503">Monooxygenase</keyword>
<dbReference type="EMBL" id="FPHF01000113">
    <property type="protein sequence ID" value="SFV69028.1"/>
    <property type="molecule type" value="Genomic_DNA"/>
</dbReference>
<dbReference type="PANTHER" id="PTHR30011:SF16">
    <property type="entry name" value="C2H2 FINGER DOMAIN TRANSCRIPTION FACTOR (EUROFUNG)-RELATED"/>
    <property type="match status" value="1"/>
</dbReference>
<dbReference type="PANTHER" id="PTHR30011">
    <property type="entry name" value="ALKANESULFONATE MONOOXYGENASE-RELATED"/>
    <property type="match status" value="1"/>
</dbReference>
<dbReference type="Gene3D" id="3.20.20.30">
    <property type="entry name" value="Luciferase-like domain"/>
    <property type="match status" value="1"/>
</dbReference>
<organism evidence="6">
    <name type="scientific">hydrothermal vent metagenome</name>
    <dbReference type="NCBI Taxonomy" id="652676"/>
    <lineage>
        <taxon>unclassified sequences</taxon>
        <taxon>metagenomes</taxon>
        <taxon>ecological metagenomes</taxon>
    </lineage>
</organism>
<proteinExistence type="predicted"/>
<accession>A0A1W1CT28</accession>
<name>A0A1W1CT28_9ZZZZ</name>
<gene>
    <name evidence="6" type="ORF">MNB_SM-4-769</name>
</gene>
<evidence type="ECO:0000256" key="4">
    <source>
        <dbReference type="ARBA" id="ARBA00023033"/>
    </source>
</evidence>
<dbReference type="Pfam" id="PF00296">
    <property type="entry name" value="Bac_luciferase"/>
    <property type="match status" value="1"/>
</dbReference>
<evidence type="ECO:0000256" key="2">
    <source>
        <dbReference type="ARBA" id="ARBA00022643"/>
    </source>
</evidence>
<dbReference type="NCBIfam" id="TIGR03571">
    <property type="entry name" value="lucif_BA3436"/>
    <property type="match status" value="1"/>
</dbReference>
<dbReference type="InterPro" id="IPR020020">
    <property type="entry name" value="Luciferase-type_oxidoreductase"/>
</dbReference>
<dbReference type="InterPro" id="IPR051260">
    <property type="entry name" value="Diverse_substr_monoxygenases"/>
</dbReference>
<keyword evidence="1" id="KW-0285">Flavoprotein</keyword>